<name>A0ABW9N0U1_9FIRM</name>
<accession>A0ABW9N0U1</accession>
<dbReference type="Gene3D" id="3.40.30.10">
    <property type="entry name" value="Glutaredoxin"/>
    <property type="match status" value="1"/>
</dbReference>
<evidence type="ECO:0000313" key="1">
    <source>
        <dbReference type="EMBL" id="MFO3717691.1"/>
    </source>
</evidence>
<protein>
    <submittedName>
        <fullName evidence="1">Arsenic metallochaperone ArsD family protein</fullName>
    </submittedName>
</protein>
<proteinExistence type="predicted"/>
<reference evidence="1 2" key="1">
    <citation type="journal article" date="2025" name="Anaerobe">
        <title>Description of Anaerococcus kampingiae sp. nov., Anaerococcus groningensis sp. nov., Anaerococcus martiniensis sp. nov., and Anaerococcus cruorum sp. nov., isolated from human clinical specimens.</title>
        <authorList>
            <person name="Boiten K.E."/>
            <person name="Meijer J."/>
            <person name="van Wezel E.M."/>
            <person name="Veloo A.C.M."/>
        </authorList>
    </citation>
    <scope>NUCLEOTIDE SEQUENCE [LARGE SCALE GENOMIC DNA]</scope>
    <source>
        <strain evidence="1 2">ENR1011</strain>
    </source>
</reference>
<comment type="caution">
    <text evidence="1">The sequence shown here is derived from an EMBL/GenBank/DDBJ whole genome shotgun (WGS) entry which is preliminary data.</text>
</comment>
<dbReference type="Pfam" id="PF06953">
    <property type="entry name" value="ArsD"/>
    <property type="match status" value="1"/>
</dbReference>
<gene>
    <name evidence="1" type="ORF">AB9Q04_04895</name>
</gene>
<sequence>MCVYIYYNFNSMEDFMRNLYIYEKVDCCMSGACGCDSYEELARVSDIVDHLNNIGASITRYSLDDDRAKFDENKIVGRLLAENGENVLPIVVVNNELVISRRYPTNEEFYEIFFPASDLDDMDDFADDGCGCGGSCSC</sequence>
<dbReference type="Proteomes" id="UP001637993">
    <property type="component" value="Unassembled WGS sequence"/>
</dbReference>
<dbReference type="InterPro" id="IPR010712">
    <property type="entry name" value="Arsenical-R_ArsD"/>
</dbReference>
<organism evidence="1 2">
    <name type="scientific">Anaerococcus groningensis</name>
    <dbReference type="NCBI Taxonomy" id="3115616"/>
    <lineage>
        <taxon>Bacteria</taxon>
        <taxon>Bacillati</taxon>
        <taxon>Bacillota</taxon>
        <taxon>Tissierellia</taxon>
        <taxon>Tissierellales</taxon>
        <taxon>Peptoniphilaceae</taxon>
        <taxon>Anaerococcus</taxon>
    </lineage>
</organism>
<keyword evidence="2" id="KW-1185">Reference proteome</keyword>
<dbReference type="EMBL" id="JBGMEG010000007">
    <property type="protein sequence ID" value="MFO3717691.1"/>
    <property type="molecule type" value="Genomic_DNA"/>
</dbReference>
<dbReference type="RefSeq" id="WP_410024251.1">
    <property type="nucleotide sequence ID" value="NZ_JBGMEG010000007.1"/>
</dbReference>
<evidence type="ECO:0000313" key="2">
    <source>
        <dbReference type="Proteomes" id="UP001637993"/>
    </source>
</evidence>